<dbReference type="Pfam" id="PF08031">
    <property type="entry name" value="BBE"/>
    <property type="match status" value="1"/>
</dbReference>
<sequence>MVALKTRYDPHNLFSRNQNIRPVAGA</sequence>
<proteinExistence type="predicted"/>
<dbReference type="InterPro" id="IPR012951">
    <property type="entry name" value="BBE"/>
</dbReference>
<dbReference type="GO" id="GO:0050660">
    <property type="term" value="F:flavin adenine dinucleotide binding"/>
    <property type="evidence" value="ECO:0007669"/>
    <property type="project" value="InterPro"/>
</dbReference>
<dbReference type="EMBL" id="JAKLJA010000001">
    <property type="protein sequence ID" value="MCG5072209.1"/>
    <property type="molecule type" value="Genomic_DNA"/>
</dbReference>
<feature type="domain" description="Berberine/berberine-like" evidence="1">
    <location>
        <begin position="2"/>
        <end position="21"/>
    </location>
</feature>
<dbReference type="Proteomes" id="UP001139308">
    <property type="component" value="Unassembled WGS sequence"/>
</dbReference>
<dbReference type="GO" id="GO:0016491">
    <property type="term" value="F:oxidoreductase activity"/>
    <property type="evidence" value="ECO:0007669"/>
    <property type="project" value="InterPro"/>
</dbReference>
<name>A0A9X1RL84_9BURK</name>
<protein>
    <submittedName>
        <fullName evidence="2">BBE domain-containing protein</fullName>
    </submittedName>
</protein>
<organism evidence="2 3">
    <name type="scientific">Paraburkholderia tagetis</name>
    <dbReference type="NCBI Taxonomy" id="2913261"/>
    <lineage>
        <taxon>Bacteria</taxon>
        <taxon>Pseudomonadati</taxon>
        <taxon>Pseudomonadota</taxon>
        <taxon>Betaproteobacteria</taxon>
        <taxon>Burkholderiales</taxon>
        <taxon>Burkholderiaceae</taxon>
        <taxon>Paraburkholderia</taxon>
    </lineage>
</organism>
<gene>
    <name evidence="2" type="ORF">L5014_02340</name>
</gene>
<accession>A0A9X1RL84</accession>
<evidence type="ECO:0000313" key="2">
    <source>
        <dbReference type="EMBL" id="MCG5072209.1"/>
    </source>
</evidence>
<dbReference type="RefSeq" id="WP_238462135.1">
    <property type="nucleotide sequence ID" value="NZ_JAKLJA010000001.1"/>
</dbReference>
<reference evidence="2" key="1">
    <citation type="submission" date="2022-01" db="EMBL/GenBank/DDBJ databases">
        <title>Genome sequence and assembly of Parabukholderia sp. RG36.</title>
        <authorList>
            <person name="Chhetri G."/>
        </authorList>
    </citation>
    <scope>NUCLEOTIDE SEQUENCE</scope>
    <source>
        <strain evidence="2">RG36</strain>
    </source>
</reference>
<evidence type="ECO:0000259" key="1">
    <source>
        <dbReference type="Pfam" id="PF08031"/>
    </source>
</evidence>
<dbReference type="AlphaFoldDB" id="A0A9X1RL84"/>
<keyword evidence="3" id="KW-1185">Reference proteome</keyword>
<evidence type="ECO:0000313" key="3">
    <source>
        <dbReference type="Proteomes" id="UP001139308"/>
    </source>
</evidence>
<comment type="caution">
    <text evidence="2">The sequence shown here is derived from an EMBL/GenBank/DDBJ whole genome shotgun (WGS) entry which is preliminary data.</text>
</comment>